<evidence type="ECO:0000256" key="6">
    <source>
        <dbReference type="ARBA" id="ARBA00023242"/>
    </source>
</evidence>
<evidence type="ECO:0000256" key="2">
    <source>
        <dbReference type="ARBA" id="ARBA00007813"/>
    </source>
</evidence>
<dbReference type="InterPro" id="IPR013947">
    <property type="entry name" value="Mediator_Med14"/>
</dbReference>
<evidence type="ECO:0000256" key="1">
    <source>
        <dbReference type="ARBA" id="ARBA00004123"/>
    </source>
</evidence>
<name>A0A2P6NNV4_9EUKA</name>
<evidence type="ECO:0000313" key="10">
    <source>
        <dbReference type="Proteomes" id="UP000241769"/>
    </source>
</evidence>
<dbReference type="PANTHER" id="PTHR12809:SF2">
    <property type="entry name" value="MEDIATOR OF RNA POLYMERASE II TRANSCRIPTION SUBUNIT 14"/>
    <property type="match status" value="1"/>
</dbReference>
<evidence type="ECO:0000313" key="9">
    <source>
        <dbReference type="EMBL" id="PRP85626.1"/>
    </source>
</evidence>
<keyword evidence="5 7" id="KW-0804">Transcription</keyword>
<evidence type="ECO:0000259" key="8">
    <source>
        <dbReference type="Pfam" id="PF08638"/>
    </source>
</evidence>
<dbReference type="EMBL" id="MDYQ01000042">
    <property type="protein sequence ID" value="PRP85626.1"/>
    <property type="molecule type" value="Genomic_DNA"/>
</dbReference>
<reference evidence="9 10" key="1">
    <citation type="journal article" date="2018" name="Genome Biol. Evol.">
        <title>Multiple Roots of Fruiting Body Formation in Amoebozoa.</title>
        <authorList>
            <person name="Hillmann F."/>
            <person name="Forbes G."/>
            <person name="Novohradska S."/>
            <person name="Ferling I."/>
            <person name="Riege K."/>
            <person name="Groth M."/>
            <person name="Westermann M."/>
            <person name="Marz M."/>
            <person name="Spaller T."/>
            <person name="Winckler T."/>
            <person name="Schaap P."/>
            <person name="Glockner G."/>
        </authorList>
    </citation>
    <scope>NUCLEOTIDE SEQUENCE [LARGE SCALE GENOMIC DNA]</scope>
    <source>
        <strain evidence="9 10">Jena</strain>
    </source>
</reference>
<dbReference type="InterPro" id="IPR055122">
    <property type="entry name" value="Med14_N"/>
</dbReference>
<dbReference type="GO" id="GO:0006357">
    <property type="term" value="P:regulation of transcription by RNA polymerase II"/>
    <property type="evidence" value="ECO:0007669"/>
    <property type="project" value="InterPro"/>
</dbReference>
<dbReference type="Proteomes" id="UP000241769">
    <property type="component" value="Unassembled WGS sequence"/>
</dbReference>
<keyword evidence="3 7" id="KW-0805">Transcription regulation</keyword>
<dbReference type="GO" id="GO:0003712">
    <property type="term" value="F:transcription coregulator activity"/>
    <property type="evidence" value="ECO:0007669"/>
    <property type="project" value="UniProtKB-UniRule"/>
</dbReference>
<dbReference type="PANTHER" id="PTHR12809">
    <property type="entry name" value="MEDIATOR COMPLEX SUBUNIT"/>
    <property type="match status" value="1"/>
</dbReference>
<evidence type="ECO:0000256" key="5">
    <source>
        <dbReference type="ARBA" id="ARBA00023163"/>
    </source>
</evidence>
<dbReference type="OrthoDB" id="17376at2759"/>
<feature type="domain" description="Mediator complex subunit MED14 N-terminal" evidence="8">
    <location>
        <begin position="15"/>
        <end position="78"/>
    </location>
</feature>
<comment type="similarity">
    <text evidence="2 7">Belongs to the Mediator complex subunit 14 family.</text>
</comment>
<organism evidence="9 10">
    <name type="scientific">Planoprotostelium fungivorum</name>
    <dbReference type="NCBI Taxonomy" id="1890364"/>
    <lineage>
        <taxon>Eukaryota</taxon>
        <taxon>Amoebozoa</taxon>
        <taxon>Evosea</taxon>
        <taxon>Variosea</taxon>
        <taxon>Cavosteliida</taxon>
        <taxon>Cavosteliaceae</taxon>
        <taxon>Planoprotostelium</taxon>
    </lineage>
</organism>
<dbReference type="AlphaFoldDB" id="A0A2P6NNV4"/>
<feature type="domain" description="Mediator complex subunit MED14 N-terminal" evidence="8">
    <location>
        <begin position="99"/>
        <end position="219"/>
    </location>
</feature>
<dbReference type="InParanoid" id="A0A2P6NNV4"/>
<keyword evidence="10" id="KW-1185">Reference proteome</keyword>
<evidence type="ECO:0000256" key="7">
    <source>
        <dbReference type="RuleBase" id="RU365082"/>
    </source>
</evidence>
<sequence>MELNMDANGFQPQYISFGAIINGVVQQTYQHFGLLINSSGNLDDLSKKERLRAFLLQTRVLMSKLYTILQWIKARPDHTKQGEKRGVGMGATLLSKVNQEIMSILEVQNRCFQMAADTLCNVHLHLRWVQEPSYDLNTAVDVLLNGSYLRLPTSLQGPLAIKPPSTDGDTKKYIVQKLGQLIDAKLSATEVPPVFSSIRIENGCAVLEAAHEFEVHLGIEVERDMWTVIKVDIKVSSDRAVEGAVGLNYENWKHQNNAIRTLAASRMEASTEPLLELYHVVHTFCIDLQLYVLYSQSYHLKKTKPNLNFYPEYSPNKLTIRYWTHTPSQGQQRILEISAETNELTIRHHPEIIDLTTKQSRQWKMQHPDALNLEAVLEEIILSSSQTQFHQLQDALQKENGRYNLIGRTKLVSEGYLKDMEDKLNQDITQITEIVRKIFHIKLMEFYEQAAHSARLIPTRYLPTKAVAEGLDVTEEAIHMRFSPPFHDFFLVVDINPSLSRHLYLLKTKPNTTYPAFVDVEKYQTIERTAVEDVLEPRPLPVSACYQILERACI</sequence>
<comment type="subunit">
    <text evidence="7">Component of the Mediator complex.</text>
</comment>
<comment type="function">
    <text evidence="7">Component of the Mediator complex, a coactivator involved in the regulated transcription of nearly all RNA polymerase II-dependent genes. Mediator functions as a bridge to convey information from gene-specific regulatory proteins to the basal RNA polymerase II transcription machinery. Mediator is recruited to promoters by direct interactions with regulatory proteins and serves as a scaffold for the assembly of a functional preinitiation complex with RNA polymerase II and the general transcription factors.</text>
</comment>
<accession>A0A2P6NNV4</accession>
<gene>
    <name evidence="9" type="ORF">PROFUN_06415</name>
</gene>
<comment type="subcellular location">
    <subcellularLocation>
        <location evidence="1 7">Nucleus</location>
    </subcellularLocation>
</comment>
<keyword evidence="4 7" id="KW-0010">Activator</keyword>
<dbReference type="STRING" id="1890364.A0A2P6NNV4"/>
<keyword evidence="6 7" id="KW-0539">Nucleus</keyword>
<protein>
    <recommendedName>
        <fullName evidence="7">Mediator of RNA polymerase II transcription subunit 14</fullName>
    </recommendedName>
    <alternativeName>
        <fullName evidence="7">Mediator complex subunit 14</fullName>
    </alternativeName>
</protein>
<comment type="caution">
    <text evidence="9">The sequence shown here is derived from an EMBL/GenBank/DDBJ whole genome shotgun (WGS) entry which is preliminary data.</text>
</comment>
<proteinExistence type="inferred from homology"/>
<dbReference type="Pfam" id="PF08638">
    <property type="entry name" value="Med14"/>
    <property type="match status" value="2"/>
</dbReference>
<evidence type="ECO:0000256" key="3">
    <source>
        <dbReference type="ARBA" id="ARBA00023015"/>
    </source>
</evidence>
<dbReference type="GO" id="GO:0070847">
    <property type="term" value="C:core mediator complex"/>
    <property type="evidence" value="ECO:0007669"/>
    <property type="project" value="TreeGrafter"/>
</dbReference>
<evidence type="ECO:0000256" key="4">
    <source>
        <dbReference type="ARBA" id="ARBA00023159"/>
    </source>
</evidence>
<dbReference type="GO" id="GO:0016592">
    <property type="term" value="C:mediator complex"/>
    <property type="evidence" value="ECO:0007669"/>
    <property type="project" value="UniProtKB-UniRule"/>
</dbReference>